<protein>
    <submittedName>
        <fullName evidence="1">Uncharacterized protein</fullName>
    </submittedName>
</protein>
<gene>
    <name evidence="2" type="ORF">MM171A00328_0022</name>
    <name evidence="1" type="ORF">MM171B00216_0042</name>
</gene>
<reference evidence="1" key="1">
    <citation type="submission" date="2020-03" db="EMBL/GenBank/DDBJ databases">
        <title>The deep terrestrial virosphere.</title>
        <authorList>
            <person name="Holmfeldt K."/>
            <person name="Nilsson E."/>
            <person name="Simone D."/>
            <person name="Lopez-Fernandez M."/>
            <person name="Wu X."/>
            <person name="de Brujin I."/>
            <person name="Lundin D."/>
            <person name="Andersson A."/>
            <person name="Bertilsson S."/>
            <person name="Dopson M."/>
        </authorList>
    </citation>
    <scope>NUCLEOTIDE SEQUENCE</scope>
    <source>
        <strain evidence="2">MM171A00328</strain>
        <strain evidence="1">MM171B00216</strain>
    </source>
</reference>
<accession>A0A6H1Z7V8</accession>
<evidence type="ECO:0000313" key="2">
    <source>
        <dbReference type="EMBL" id="QJB00657.1"/>
    </source>
</evidence>
<name>A0A6H1Z7V8_9ZZZZ</name>
<evidence type="ECO:0000313" key="1">
    <source>
        <dbReference type="EMBL" id="QJA43542.1"/>
    </source>
</evidence>
<proteinExistence type="predicted"/>
<sequence length="63" mass="7362">MQETAIDRCGEYAEEFLRRLWAMKKRFKRDGFAQITGCKEAAALRRISLDLTRALADLRQGRE</sequence>
<organism evidence="1">
    <name type="scientific">viral metagenome</name>
    <dbReference type="NCBI Taxonomy" id="1070528"/>
    <lineage>
        <taxon>unclassified sequences</taxon>
        <taxon>metagenomes</taxon>
        <taxon>organismal metagenomes</taxon>
    </lineage>
</organism>
<dbReference type="EMBL" id="MT143888">
    <property type="protein sequence ID" value="QJA43542.1"/>
    <property type="molecule type" value="Genomic_DNA"/>
</dbReference>
<dbReference type="EMBL" id="MT143698">
    <property type="protein sequence ID" value="QJB00657.1"/>
    <property type="molecule type" value="Genomic_DNA"/>
</dbReference>
<dbReference type="AlphaFoldDB" id="A0A6H1Z7V8"/>